<dbReference type="InterPro" id="IPR001315">
    <property type="entry name" value="CARD"/>
</dbReference>
<dbReference type="Gene3D" id="3.40.50.1460">
    <property type="match status" value="1"/>
</dbReference>
<dbReference type="PANTHER" id="PTHR47901:SF8">
    <property type="entry name" value="CASPASE-3"/>
    <property type="match status" value="1"/>
</dbReference>
<dbReference type="InterPro" id="IPR011029">
    <property type="entry name" value="DEATH-like_dom_sf"/>
</dbReference>
<dbReference type="InterPro" id="IPR011600">
    <property type="entry name" value="Pept_C14_caspase"/>
</dbReference>
<dbReference type="InterPro" id="IPR002138">
    <property type="entry name" value="Pept_C14_p10"/>
</dbReference>
<dbReference type="Pfam" id="PF00656">
    <property type="entry name" value="Peptidase_C14"/>
    <property type="match status" value="1"/>
</dbReference>
<dbReference type="GeneID" id="106818817"/>
<protein>
    <submittedName>
        <fullName evidence="13">Caspase-2-like isoform X1</fullName>
    </submittedName>
</protein>
<dbReference type="InterPro" id="IPR001309">
    <property type="entry name" value="Pept_C14_p20"/>
</dbReference>
<dbReference type="PROSITE" id="PS50207">
    <property type="entry name" value="CASPASE_P10"/>
    <property type="match status" value="1"/>
</dbReference>
<accession>A0ABM1F3F8</accession>
<dbReference type="InterPro" id="IPR015917">
    <property type="entry name" value="Pept_C14A"/>
</dbReference>
<proteinExistence type="inferred from homology"/>
<dbReference type="RefSeq" id="XP_014678979.1">
    <property type="nucleotide sequence ID" value="XM_014823493.1"/>
</dbReference>
<evidence type="ECO:0000256" key="1">
    <source>
        <dbReference type="ARBA" id="ARBA00010134"/>
    </source>
</evidence>
<evidence type="ECO:0000259" key="11">
    <source>
        <dbReference type="PROSITE" id="PS50209"/>
    </source>
</evidence>
<feature type="region of interest" description="Disordered" evidence="8">
    <location>
        <begin position="307"/>
        <end position="343"/>
    </location>
</feature>
<evidence type="ECO:0000256" key="2">
    <source>
        <dbReference type="ARBA" id="ARBA00022670"/>
    </source>
</evidence>
<gene>
    <name evidence="13" type="primary">LOC106818817</name>
</gene>
<dbReference type="PROSITE" id="PS01122">
    <property type="entry name" value="CASPASE_CYS"/>
    <property type="match status" value="1"/>
</dbReference>
<dbReference type="SMART" id="SM00115">
    <property type="entry name" value="CASc"/>
    <property type="match status" value="1"/>
</dbReference>
<dbReference type="SMART" id="SM00114">
    <property type="entry name" value="CARD"/>
    <property type="match status" value="1"/>
</dbReference>
<feature type="domain" description="Caspase family p10" evidence="9">
    <location>
        <begin position="351"/>
        <end position="439"/>
    </location>
</feature>
<keyword evidence="5" id="KW-0788">Thiol protease</keyword>
<evidence type="ECO:0000313" key="13">
    <source>
        <dbReference type="RefSeq" id="XP_014678979.1"/>
    </source>
</evidence>
<dbReference type="Proteomes" id="UP000695022">
    <property type="component" value="Unplaced"/>
</dbReference>
<dbReference type="InterPro" id="IPR029030">
    <property type="entry name" value="Caspase-like_dom_sf"/>
</dbReference>
<organism evidence="12 13">
    <name type="scientific">Priapulus caudatus</name>
    <name type="common">Priapulid worm</name>
    <dbReference type="NCBI Taxonomy" id="37621"/>
    <lineage>
        <taxon>Eukaryota</taxon>
        <taxon>Metazoa</taxon>
        <taxon>Ecdysozoa</taxon>
        <taxon>Scalidophora</taxon>
        <taxon>Priapulida</taxon>
        <taxon>Priapulimorpha</taxon>
        <taxon>Priapulimorphida</taxon>
        <taxon>Priapulidae</taxon>
        <taxon>Priapulus</taxon>
    </lineage>
</organism>
<evidence type="ECO:0000256" key="4">
    <source>
        <dbReference type="ARBA" id="ARBA00022801"/>
    </source>
</evidence>
<feature type="compositionally biased region" description="Polar residues" evidence="8">
    <location>
        <begin position="310"/>
        <end position="332"/>
    </location>
</feature>
<keyword evidence="12" id="KW-1185">Reference proteome</keyword>
<dbReference type="PROSITE" id="PS01121">
    <property type="entry name" value="CASPASE_HIS"/>
    <property type="match status" value="1"/>
</dbReference>
<dbReference type="InterPro" id="IPR033139">
    <property type="entry name" value="Caspase_cys_AS"/>
</dbReference>
<keyword evidence="3" id="KW-0053">Apoptosis</keyword>
<keyword evidence="4" id="KW-0378">Hydrolase</keyword>
<name>A0ABM1F3F8_PRICU</name>
<evidence type="ECO:0000256" key="6">
    <source>
        <dbReference type="ARBA" id="ARBA00023145"/>
    </source>
</evidence>
<evidence type="ECO:0000259" key="10">
    <source>
        <dbReference type="PROSITE" id="PS50208"/>
    </source>
</evidence>
<keyword evidence="2" id="KW-0645">Protease</keyword>
<dbReference type="InterPro" id="IPR002398">
    <property type="entry name" value="Pept_C14"/>
</dbReference>
<evidence type="ECO:0000256" key="3">
    <source>
        <dbReference type="ARBA" id="ARBA00022703"/>
    </source>
</evidence>
<evidence type="ECO:0000259" key="9">
    <source>
        <dbReference type="PROSITE" id="PS50207"/>
    </source>
</evidence>
<dbReference type="SUPFAM" id="SSF52129">
    <property type="entry name" value="Caspase-like"/>
    <property type="match status" value="1"/>
</dbReference>
<dbReference type="Pfam" id="PF00619">
    <property type="entry name" value="CARD"/>
    <property type="match status" value="1"/>
</dbReference>
<dbReference type="CDD" id="cd01671">
    <property type="entry name" value="CARD"/>
    <property type="match status" value="1"/>
</dbReference>
<dbReference type="Gene3D" id="1.10.533.10">
    <property type="entry name" value="Death Domain, Fas"/>
    <property type="match status" value="1"/>
</dbReference>
<dbReference type="InterPro" id="IPR016129">
    <property type="entry name" value="Caspase_his_AS"/>
</dbReference>
<dbReference type="PIRSF" id="PIRSF038001">
    <property type="entry name" value="Caspase_ICE"/>
    <property type="match status" value="1"/>
</dbReference>
<sequence>MSQTQRACSQSNSSKAQGTVLSTFLAVDMDPAHRKILTKNLVAFCNDLQVELVMVELETSGMFLQFHVDMILAEKVEFNKRKKVVQLVQQSGPKAFDLFHRALQNTNQTHLANLLKPDVTVPFLRSTPPEAKSAAPSFKAKYLPSDTPANLIDVDVRPGRPAPYNPLDAYRMESAPSGLCLIVNNRAFERLSERRGTDLDALNVRLLFEGLGFAVLPEKKDRTVTQMREELEFFAARPDHRDCAVVVVLSHGTWRNGDEIHGVDGRPADGTTLNFNDLLRMFGREQAPALKDKPKLFIIQACRGEDTDLGSPQTKSDASDGSSSPPRAQQMSEAPPSGIEETDAQPIVVEMKPRDPNMGDHIVCRSTMPGFKSWRNEVRGSWFIQSLVEVFMNYACTDNINDLMTKVNQLVATRYQSLDGAKQMPVFESSLRKPFYFNPTGTQ</sequence>
<evidence type="ECO:0000256" key="8">
    <source>
        <dbReference type="SAM" id="MobiDB-lite"/>
    </source>
</evidence>
<feature type="domain" description="CARD" evidence="11">
    <location>
        <begin position="29"/>
        <end position="118"/>
    </location>
</feature>
<comment type="similarity">
    <text evidence="1 7">Belongs to the peptidase C14A family.</text>
</comment>
<dbReference type="CDD" id="cd00032">
    <property type="entry name" value="CASc"/>
    <property type="match status" value="1"/>
</dbReference>
<dbReference type="PROSITE" id="PS50209">
    <property type="entry name" value="CARD"/>
    <property type="match status" value="1"/>
</dbReference>
<dbReference type="PRINTS" id="PR00376">
    <property type="entry name" value="IL1BCENZYME"/>
</dbReference>
<evidence type="ECO:0000256" key="5">
    <source>
        <dbReference type="ARBA" id="ARBA00022807"/>
    </source>
</evidence>
<dbReference type="SUPFAM" id="SSF47986">
    <property type="entry name" value="DEATH domain"/>
    <property type="match status" value="1"/>
</dbReference>
<evidence type="ECO:0000313" key="12">
    <source>
        <dbReference type="Proteomes" id="UP000695022"/>
    </source>
</evidence>
<dbReference type="PANTHER" id="PTHR47901">
    <property type="entry name" value="CASPASE RECRUITMENT DOMAIN-CONTAINING PROTEIN 18"/>
    <property type="match status" value="1"/>
</dbReference>
<keyword evidence="6" id="KW-0865">Zymogen</keyword>
<evidence type="ECO:0000256" key="7">
    <source>
        <dbReference type="RuleBase" id="RU003971"/>
    </source>
</evidence>
<dbReference type="PROSITE" id="PS50208">
    <property type="entry name" value="CASPASE_P20"/>
    <property type="match status" value="1"/>
</dbReference>
<reference evidence="13" key="1">
    <citation type="submission" date="2025-08" db="UniProtKB">
        <authorList>
            <consortium name="RefSeq"/>
        </authorList>
    </citation>
    <scope>IDENTIFICATION</scope>
</reference>
<feature type="domain" description="Caspase family p20" evidence="10">
    <location>
        <begin position="176"/>
        <end position="306"/>
    </location>
</feature>